<keyword evidence="1" id="KW-0812">Transmembrane</keyword>
<reference evidence="2 3" key="1">
    <citation type="journal article" date="2020" name="Mol. Biol. Evol.">
        <title>Distinct Expression and Methylation Patterns for Genes with Different Fates following a Single Whole-Genome Duplication in Flowering Plants.</title>
        <authorList>
            <person name="Shi T."/>
            <person name="Rahmani R.S."/>
            <person name="Gugger P.F."/>
            <person name="Wang M."/>
            <person name="Li H."/>
            <person name="Zhang Y."/>
            <person name="Li Z."/>
            <person name="Wang Q."/>
            <person name="Van de Peer Y."/>
            <person name="Marchal K."/>
            <person name="Chen J."/>
        </authorList>
    </citation>
    <scope>NUCLEOTIDE SEQUENCE [LARGE SCALE GENOMIC DNA]</scope>
    <source>
        <tissue evidence="2">Leaf</tissue>
    </source>
</reference>
<feature type="transmembrane region" description="Helical" evidence="1">
    <location>
        <begin position="138"/>
        <end position="159"/>
    </location>
</feature>
<dbReference type="PANTHER" id="PTHR31170">
    <property type="entry name" value="BNAC04G53230D PROTEIN"/>
    <property type="match status" value="1"/>
</dbReference>
<dbReference type="Proteomes" id="UP000607653">
    <property type="component" value="Unassembled WGS sequence"/>
</dbReference>
<evidence type="ECO:0000256" key="1">
    <source>
        <dbReference type="SAM" id="Phobius"/>
    </source>
</evidence>
<evidence type="ECO:0000313" key="2">
    <source>
        <dbReference type="EMBL" id="DAD22720.1"/>
    </source>
</evidence>
<comment type="caution">
    <text evidence="2">The sequence shown here is derived from an EMBL/GenBank/DDBJ whole genome shotgun (WGS) entry which is preliminary data.</text>
</comment>
<dbReference type="PANTHER" id="PTHR31170:SF25">
    <property type="entry name" value="BNAA09G04570D PROTEIN"/>
    <property type="match status" value="1"/>
</dbReference>
<dbReference type="InterPro" id="IPR004158">
    <property type="entry name" value="DUF247_pln"/>
</dbReference>
<keyword evidence="1" id="KW-0472">Membrane</keyword>
<dbReference type="AlphaFoldDB" id="A0A822XQL7"/>
<proteinExistence type="predicted"/>
<accession>A0A822XQL7</accession>
<sequence length="165" mass="18852">MSESLSFTRVEFKPGFILGDLILPMVAIDKSTEVMFLNLIAYETSCFDLDDFNVTSYICLLDSLIDRADDVKELRSDRVLINNLGSDEEAADLINQLGRNLMDPNIYNGAKTEIKKFCGQKWRIWFAEIKLKYFRSPWTIIALVAASLALFLTAVQTYFTVFHSK</sequence>
<keyword evidence="3" id="KW-1185">Reference proteome</keyword>
<organism evidence="2 3">
    <name type="scientific">Nelumbo nucifera</name>
    <name type="common">Sacred lotus</name>
    <dbReference type="NCBI Taxonomy" id="4432"/>
    <lineage>
        <taxon>Eukaryota</taxon>
        <taxon>Viridiplantae</taxon>
        <taxon>Streptophyta</taxon>
        <taxon>Embryophyta</taxon>
        <taxon>Tracheophyta</taxon>
        <taxon>Spermatophyta</taxon>
        <taxon>Magnoliopsida</taxon>
        <taxon>Proteales</taxon>
        <taxon>Nelumbonaceae</taxon>
        <taxon>Nelumbo</taxon>
    </lineage>
</organism>
<gene>
    <name evidence="2" type="ORF">HUJ06_024183</name>
</gene>
<evidence type="ECO:0000313" key="3">
    <source>
        <dbReference type="Proteomes" id="UP000607653"/>
    </source>
</evidence>
<protein>
    <submittedName>
        <fullName evidence="2">Uncharacterized protein</fullName>
    </submittedName>
</protein>
<keyword evidence="1" id="KW-1133">Transmembrane helix</keyword>
<dbReference type="Pfam" id="PF03140">
    <property type="entry name" value="DUF247"/>
    <property type="match status" value="1"/>
</dbReference>
<dbReference type="EMBL" id="DUZY01000001">
    <property type="protein sequence ID" value="DAD22720.1"/>
    <property type="molecule type" value="Genomic_DNA"/>
</dbReference>
<name>A0A822XQL7_NELNU</name>